<dbReference type="OrthoDB" id="3269932at2759"/>
<dbReference type="PANTHER" id="PTHR10039">
    <property type="entry name" value="AMELOGENIN"/>
    <property type="match status" value="1"/>
</dbReference>
<dbReference type="Gene3D" id="3.40.50.300">
    <property type="entry name" value="P-loop containing nucleotide triphosphate hydrolases"/>
    <property type="match status" value="1"/>
</dbReference>
<dbReference type="InterPro" id="IPR056884">
    <property type="entry name" value="NPHP3-like_N"/>
</dbReference>
<dbReference type="AlphaFoldDB" id="A0A5C3KWR8"/>
<reference evidence="3 4" key="1">
    <citation type="journal article" date="2019" name="Nat. Ecol. Evol.">
        <title>Megaphylogeny resolves global patterns of mushroom evolution.</title>
        <authorList>
            <person name="Varga T."/>
            <person name="Krizsan K."/>
            <person name="Foldi C."/>
            <person name="Dima B."/>
            <person name="Sanchez-Garcia M."/>
            <person name="Sanchez-Ramirez S."/>
            <person name="Szollosi G.J."/>
            <person name="Szarkandi J.G."/>
            <person name="Papp V."/>
            <person name="Albert L."/>
            <person name="Andreopoulos W."/>
            <person name="Angelini C."/>
            <person name="Antonin V."/>
            <person name="Barry K.W."/>
            <person name="Bougher N.L."/>
            <person name="Buchanan P."/>
            <person name="Buyck B."/>
            <person name="Bense V."/>
            <person name="Catcheside P."/>
            <person name="Chovatia M."/>
            <person name="Cooper J."/>
            <person name="Damon W."/>
            <person name="Desjardin D."/>
            <person name="Finy P."/>
            <person name="Geml J."/>
            <person name="Haridas S."/>
            <person name="Hughes K."/>
            <person name="Justo A."/>
            <person name="Karasinski D."/>
            <person name="Kautmanova I."/>
            <person name="Kiss B."/>
            <person name="Kocsube S."/>
            <person name="Kotiranta H."/>
            <person name="LaButti K.M."/>
            <person name="Lechner B.E."/>
            <person name="Liimatainen K."/>
            <person name="Lipzen A."/>
            <person name="Lukacs Z."/>
            <person name="Mihaltcheva S."/>
            <person name="Morgado L.N."/>
            <person name="Niskanen T."/>
            <person name="Noordeloos M.E."/>
            <person name="Ohm R.A."/>
            <person name="Ortiz-Santana B."/>
            <person name="Ovrebo C."/>
            <person name="Racz N."/>
            <person name="Riley R."/>
            <person name="Savchenko A."/>
            <person name="Shiryaev A."/>
            <person name="Soop K."/>
            <person name="Spirin V."/>
            <person name="Szebenyi C."/>
            <person name="Tomsovsky M."/>
            <person name="Tulloss R.E."/>
            <person name="Uehling J."/>
            <person name="Grigoriev I.V."/>
            <person name="Vagvolgyi C."/>
            <person name="Papp T."/>
            <person name="Martin F.M."/>
            <person name="Miettinen O."/>
            <person name="Hibbett D.S."/>
            <person name="Nagy L.G."/>
        </authorList>
    </citation>
    <scope>NUCLEOTIDE SEQUENCE [LARGE SCALE GENOMIC DNA]</scope>
    <source>
        <strain evidence="3 4">CBS 121175</strain>
    </source>
</reference>
<evidence type="ECO:0000313" key="4">
    <source>
        <dbReference type="Proteomes" id="UP000307440"/>
    </source>
</evidence>
<dbReference type="Pfam" id="PF24883">
    <property type="entry name" value="NPHP3_N"/>
    <property type="match status" value="1"/>
</dbReference>
<feature type="domain" description="Nephrocystin 3-like N-terminal" evidence="2">
    <location>
        <begin position="86"/>
        <end position="238"/>
    </location>
</feature>
<evidence type="ECO:0000313" key="3">
    <source>
        <dbReference type="EMBL" id="TFK25099.1"/>
    </source>
</evidence>
<keyword evidence="1" id="KW-0677">Repeat</keyword>
<gene>
    <name evidence="3" type="ORF">FA15DRAFT_372356</name>
</gene>
<name>A0A5C3KWR8_COPMA</name>
<accession>A0A5C3KWR8</accession>
<keyword evidence="4" id="KW-1185">Reference proteome</keyword>
<evidence type="ECO:0000256" key="1">
    <source>
        <dbReference type="ARBA" id="ARBA00022737"/>
    </source>
</evidence>
<organism evidence="3 4">
    <name type="scientific">Coprinopsis marcescibilis</name>
    <name type="common">Agaric fungus</name>
    <name type="synonym">Psathyrella marcescibilis</name>
    <dbReference type="NCBI Taxonomy" id="230819"/>
    <lineage>
        <taxon>Eukaryota</taxon>
        <taxon>Fungi</taxon>
        <taxon>Dikarya</taxon>
        <taxon>Basidiomycota</taxon>
        <taxon>Agaricomycotina</taxon>
        <taxon>Agaricomycetes</taxon>
        <taxon>Agaricomycetidae</taxon>
        <taxon>Agaricales</taxon>
        <taxon>Agaricineae</taxon>
        <taxon>Psathyrellaceae</taxon>
        <taxon>Coprinopsis</taxon>
    </lineage>
</organism>
<dbReference type="Proteomes" id="UP000307440">
    <property type="component" value="Unassembled WGS sequence"/>
</dbReference>
<protein>
    <recommendedName>
        <fullName evidence="2">Nephrocystin 3-like N-terminal domain-containing protein</fullName>
    </recommendedName>
</protein>
<proteinExistence type="predicted"/>
<dbReference type="PANTHER" id="PTHR10039:SF14">
    <property type="entry name" value="NACHT DOMAIN-CONTAINING PROTEIN"/>
    <property type="match status" value="1"/>
</dbReference>
<dbReference type="SUPFAM" id="SSF52540">
    <property type="entry name" value="P-loop containing nucleoside triphosphate hydrolases"/>
    <property type="match status" value="1"/>
</dbReference>
<dbReference type="InterPro" id="IPR027417">
    <property type="entry name" value="P-loop_NTPase"/>
</dbReference>
<sequence>MSILPDAQNITLNNCQLTSIAGDFNVINNLGSDAITATLFTYIAANSMHDSMRRSDAPRCDILTREAVQTDIMAWLCQSWDVALPMDLLWLTGVAGTGKSAIAQSIAETCARQGILAATFFFSFRSQETNNYGRLVTTLAYQLALKIPSTREFIAFAITNDVSIVQKDFQTQFDILIIEPLVKAQGQALDAGEPWPHVIIIDGLDECMDEKQQAAILKAIDKSLEARKLPFKVFIASRPETVIRKYFAGIGTNRVRRIHLDEDYDAASDIKLYLKSWFNTIRVENNIEEAWPTESQIKLLVDNSSGQFIYASTVIKYVNDRSRQPEARLREVLQANVEHGGVNPLSPLEALYMSILKRCPDPMKSAMALRVIHRVERDTSIIAAKAVNHFLGWGLRDWARVFDSLHSLLSIPPFETDDPKAVYKVYHKSLLDFLQSPNAHAHQLHIPDNKVASRISTLYLKMVAKTESGQLAPKSKLYMQYMAPHEFLSCCDMKDRELSHMMTTYDVDWWTHIHLLDTPTHLDAMYNLVHHVDLGCTSFKCSYTCRRWRKGIVSRCRIESEKVVLPSWGKRLQLKWSSPLEGERDEQEPREKIFLQRRTL</sequence>
<dbReference type="STRING" id="230819.A0A5C3KWR8"/>
<evidence type="ECO:0000259" key="2">
    <source>
        <dbReference type="Pfam" id="PF24883"/>
    </source>
</evidence>
<dbReference type="EMBL" id="ML210190">
    <property type="protein sequence ID" value="TFK25099.1"/>
    <property type="molecule type" value="Genomic_DNA"/>
</dbReference>